<keyword evidence="3" id="KW-1185">Reference proteome</keyword>
<evidence type="ECO:0000313" key="2">
    <source>
        <dbReference type="EMBL" id="QTD47617.1"/>
    </source>
</evidence>
<accession>A0A8A4TDH2</accession>
<name>A0A8A4TDH2_SULCO</name>
<dbReference type="Proteomes" id="UP000663929">
    <property type="component" value="Chromosome"/>
</dbReference>
<sequence>MTTIQGDRGVLAAVYQNPNPRNAATDVAADRNQPGLGADRIELSSASETLARSAVSPDPDPPDRVRTGTQAGSYRPDGLVGPDPDPPDRARTEEQTQGDQRAGDLLGADPDPPDNRGRISLFA</sequence>
<dbReference type="EMBL" id="CP071793">
    <property type="protein sequence ID" value="QTD47617.1"/>
    <property type="molecule type" value="Genomic_DNA"/>
</dbReference>
<evidence type="ECO:0000313" key="3">
    <source>
        <dbReference type="Proteomes" id="UP000663929"/>
    </source>
</evidence>
<protein>
    <submittedName>
        <fullName evidence="2">Uncharacterized protein</fullName>
    </submittedName>
</protein>
<dbReference type="RefSeq" id="WP_237377285.1">
    <property type="nucleotide sequence ID" value="NZ_CP071793.1"/>
</dbReference>
<proteinExistence type="predicted"/>
<dbReference type="AlphaFoldDB" id="A0A8A4TDH2"/>
<dbReference type="KEGG" id="scor:J3U87_18655"/>
<gene>
    <name evidence="2" type="ORF">J3U87_18655</name>
</gene>
<feature type="region of interest" description="Disordered" evidence="1">
    <location>
        <begin position="16"/>
        <end position="123"/>
    </location>
</feature>
<evidence type="ECO:0000256" key="1">
    <source>
        <dbReference type="SAM" id="MobiDB-lite"/>
    </source>
</evidence>
<reference evidence="2" key="1">
    <citation type="submission" date="2021-03" db="EMBL/GenBank/DDBJ databases">
        <title>Acanthopleuribacteraceae sp. M133.</title>
        <authorList>
            <person name="Wang G."/>
        </authorList>
    </citation>
    <scope>NUCLEOTIDE SEQUENCE</scope>
    <source>
        <strain evidence="2">M133</strain>
    </source>
</reference>
<organism evidence="2 3">
    <name type="scientific">Sulfidibacter corallicola</name>
    <dbReference type="NCBI Taxonomy" id="2818388"/>
    <lineage>
        <taxon>Bacteria</taxon>
        <taxon>Pseudomonadati</taxon>
        <taxon>Acidobacteriota</taxon>
        <taxon>Holophagae</taxon>
        <taxon>Acanthopleuribacterales</taxon>
        <taxon>Acanthopleuribacteraceae</taxon>
        <taxon>Sulfidibacter</taxon>
    </lineage>
</organism>